<comment type="catalytic activity">
    <reaction evidence="13">
        <text>GTP + H2O = GDP + phosphate + H(+)</text>
        <dbReference type="Rhea" id="RHEA:19669"/>
        <dbReference type="ChEBI" id="CHEBI:15377"/>
        <dbReference type="ChEBI" id="CHEBI:15378"/>
        <dbReference type="ChEBI" id="CHEBI:37565"/>
        <dbReference type="ChEBI" id="CHEBI:43474"/>
        <dbReference type="ChEBI" id="CHEBI:58189"/>
    </reaction>
    <physiologicalReaction direction="left-to-right" evidence="13">
        <dbReference type="Rhea" id="RHEA:19670"/>
    </physiologicalReaction>
</comment>
<sequence>MSRHRNVRGYNYDEDFEDDDMYGQSVEDDYCISPFIYSRQDSRQARHVETLEEAEYEEEEEEMPTSPTVASRLYSCLDQMRAVLGDSIPDSTLTQAALKYDCDPHRALDFILTEENTNAHTPPARTNSQPEPITTAAPESRVEAEVVPKVARMTVSGKKQTMGNVEVNVKLELCFCVCVCVGHVDAGKSTLMGHLLYLLGNVNKRTMHKYEQESKKAGKASFAYAWVLDETGEERNRGVTMDVGMTKFETDSKVITLMDAPGHKDFIPNMITGAAQADVAVLVVDASRGEFEAGFEAGGQTREHGLLVRSLGVTQLAVAVNKMDQVNWQQERFQEIVSKLGHFLKQAGFKDSDVFYIPTSGLSGENLTTRSEVADLTAWYTGPCLLEQIDAFKPPQRSVEKPFRLCVSDVFKDQGSGFCVTGKIEAGFIQTGDKVLAMPPNETCTVKGITLHDEALDWAAAGDHVSLTVTGMDIIKINVGCIFCDPKEPIRACTRFRARILLFNIEVPITQGFPVLLHYQTVSEPATIRKLVSVLHKSSGEVLKKKPKCLSKGQNAVVEIQTQRPVALELYKDYKELGRFMLRYVGSTIAAGVVTEVKGSTYTPFLTKHIAILYSSAFF</sequence>
<comment type="similarity">
    <text evidence="2">Belongs to the TRAFAC class translation factor GTPase superfamily. Classic translation factor GTPase family. EF-Tu/EF-1A subfamily.</text>
</comment>
<dbReference type="Gene3D" id="1.10.8.10">
    <property type="entry name" value="DNA helicase RuvA subunit, C-terminal domain"/>
    <property type="match status" value="1"/>
</dbReference>
<evidence type="ECO:0000256" key="3">
    <source>
        <dbReference type="ARBA" id="ARBA00015186"/>
    </source>
</evidence>
<evidence type="ECO:0000256" key="4">
    <source>
        <dbReference type="ARBA" id="ARBA00022490"/>
    </source>
</evidence>
<dbReference type="GO" id="GO:0005737">
    <property type="term" value="C:cytoplasm"/>
    <property type="evidence" value="ECO:0007669"/>
    <property type="project" value="UniProtKB-SubCell"/>
</dbReference>
<dbReference type="Gene3D" id="3.40.50.300">
    <property type="entry name" value="P-loop containing nucleotide triphosphate hydrolases"/>
    <property type="match status" value="1"/>
</dbReference>
<keyword evidence="17" id="KW-1185">Reference proteome</keyword>
<keyword evidence="8" id="KW-0810">Translation regulation</keyword>
<comment type="subcellular location">
    <subcellularLocation>
        <location evidence="1">Cytoplasm</location>
    </subcellularLocation>
</comment>
<evidence type="ECO:0000256" key="10">
    <source>
        <dbReference type="ARBA" id="ARBA00023134"/>
    </source>
</evidence>
<dbReference type="InterPro" id="IPR015033">
    <property type="entry name" value="HBS1-like_N"/>
</dbReference>
<evidence type="ECO:0000313" key="17">
    <source>
        <dbReference type="Proteomes" id="UP000472270"/>
    </source>
</evidence>
<dbReference type="CDD" id="cd01883">
    <property type="entry name" value="EF1_alpha"/>
    <property type="match status" value="1"/>
</dbReference>
<dbReference type="CDD" id="cd04093">
    <property type="entry name" value="HBS1_C_III"/>
    <property type="match status" value="1"/>
</dbReference>
<dbReference type="InterPro" id="IPR009001">
    <property type="entry name" value="Transl_elong_EF1A/Init_IF2_C"/>
</dbReference>
<evidence type="ECO:0000256" key="7">
    <source>
        <dbReference type="ARBA" id="ARBA00022801"/>
    </source>
</evidence>
<dbReference type="AlphaFoldDB" id="A0A673N4I9"/>
<dbReference type="PANTHER" id="PTHR23115">
    <property type="entry name" value="TRANSLATION FACTOR"/>
    <property type="match status" value="1"/>
</dbReference>
<dbReference type="FunFam" id="3.40.50.300:FF:000204">
    <property type="entry name" value="Translation elongation factor Tu"/>
    <property type="match status" value="1"/>
</dbReference>
<dbReference type="InterPro" id="IPR004161">
    <property type="entry name" value="EFTu-like_2"/>
</dbReference>
<dbReference type="InterPro" id="IPR000795">
    <property type="entry name" value="T_Tr_GTP-bd_dom"/>
</dbReference>
<dbReference type="InterPro" id="IPR027417">
    <property type="entry name" value="P-loop_NTPase"/>
</dbReference>
<feature type="region of interest" description="Disordered" evidence="14">
    <location>
        <begin position="118"/>
        <end position="140"/>
    </location>
</feature>
<reference evidence="16" key="1">
    <citation type="submission" date="2025-08" db="UniProtKB">
        <authorList>
            <consortium name="Ensembl"/>
        </authorList>
    </citation>
    <scope>IDENTIFICATION</scope>
</reference>
<accession>A0A673N4I9</accession>
<keyword evidence="10" id="KW-0342">GTP-binding</keyword>
<dbReference type="GO" id="GO:0003924">
    <property type="term" value="F:GTPase activity"/>
    <property type="evidence" value="ECO:0007669"/>
    <property type="project" value="InterPro"/>
</dbReference>
<evidence type="ECO:0000256" key="6">
    <source>
        <dbReference type="ARBA" id="ARBA00022741"/>
    </source>
</evidence>
<name>A0A673N4I9_9TELE</name>
<keyword evidence="6" id="KW-0547">Nucleotide-binding</keyword>
<evidence type="ECO:0000256" key="9">
    <source>
        <dbReference type="ARBA" id="ARBA00022917"/>
    </source>
</evidence>
<feature type="compositionally biased region" description="Polar residues" evidence="14">
    <location>
        <begin position="118"/>
        <end position="132"/>
    </location>
</feature>
<dbReference type="GO" id="GO:0006417">
    <property type="term" value="P:regulation of translation"/>
    <property type="evidence" value="ECO:0007669"/>
    <property type="project" value="UniProtKB-KW"/>
</dbReference>
<gene>
    <name evidence="16" type="primary">LOC107756395</name>
</gene>
<feature type="domain" description="Tr-type G" evidence="15">
    <location>
        <begin position="173"/>
        <end position="397"/>
    </location>
</feature>
<keyword evidence="7" id="KW-0378">Hydrolase</keyword>
<dbReference type="FunFam" id="2.40.30.10:FF:000035">
    <property type="entry name" value="HBS1-like translational GTPase"/>
    <property type="match status" value="1"/>
</dbReference>
<evidence type="ECO:0000256" key="12">
    <source>
        <dbReference type="ARBA" id="ARBA00047094"/>
    </source>
</evidence>
<comment type="function">
    <text evidence="11">GTPase component of the Pelota-HBS1L complex, a complex that recognizes stalled ribosomes and triggers the No-Go Decay (NGD) pathway. The Pelota-HBS1L complex recognizes ribosomes stalled at the 3' end of an mRNA and engages stalled ribosomes by destabilizing mRNA in the mRNA channel. Following mRNA extraction from stalled ribosomes by the SKI complex, the Pelota-HBS1L complex promotes recruitment of ABCE1, which drives the disassembly of stalled ribosomes, followed by degradation of damaged mRNAs as part of the NGD pathway.</text>
</comment>
<reference evidence="16" key="2">
    <citation type="submission" date="2025-09" db="UniProtKB">
        <authorList>
            <consortium name="Ensembl"/>
        </authorList>
    </citation>
    <scope>IDENTIFICATION</scope>
</reference>
<dbReference type="SUPFAM" id="SSF50465">
    <property type="entry name" value="EF-Tu/eEF-1alpha/eIF2-gamma C-terminal domain"/>
    <property type="match status" value="1"/>
</dbReference>
<evidence type="ECO:0000256" key="8">
    <source>
        <dbReference type="ARBA" id="ARBA00022845"/>
    </source>
</evidence>
<evidence type="ECO:0000256" key="14">
    <source>
        <dbReference type="SAM" id="MobiDB-lite"/>
    </source>
</evidence>
<evidence type="ECO:0000313" key="16">
    <source>
        <dbReference type="Ensembl" id="ENSSRHP00000095516.1"/>
    </source>
</evidence>
<protein>
    <recommendedName>
        <fullName evidence="3">HBS1-like protein</fullName>
    </recommendedName>
</protein>
<dbReference type="Proteomes" id="UP000472270">
    <property type="component" value="Unassembled WGS sequence"/>
</dbReference>
<keyword evidence="5" id="KW-0597">Phosphoprotein</keyword>
<evidence type="ECO:0000259" key="15">
    <source>
        <dbReference type="PROSITE" id="PS51722"/>
    </source>
</evidence>
<dbReference type="GO" id="GO:0006412">
    <property type="term" value="P:translation"/>
    <property type="evidence" value="ECO:0007669"/>
    <property type="project" value="UniProtKB-KW"/>
</dbReference>
<keyword evidence="4" id="KW-0963">Cytoplasm</keyword>
<evidence type="ECO:0000256" key="5">
    <source>
        <dbReference type="ARBA" id="ARBA00022553"/>
    </source>
</evidence>
<evidence type="ECO:0000256" key="13">
    <source>
        <dbReference type="ARBA" id="ARBA00049117"/>
    </source>
</evidence>
<dbReference type="Pfam" id="PF22594">
    <property type="entry name" value="GTP-eEF1A_C"/>
    <property type="match status" value="1"/>
</dbReference>
<dbReference type="FunFam" id="2.40.30.10:FF:000020">
    <property type="entry name" value="Translation elongation factor EF-1"/>
    <property type="match status" value="1"/>
</dbReference>
<dbReference type="SUPFAM" id="SSF109732">
    <property type="entry name" value="HBS1-like domain"/>
    <property type="match status" value="1"/>
</dbReference>
<dbReference type="Pfam" id="PF03144">
    <property type="entry name" value="GTP_EFTU_D2"/>
    <property type="match status" value="1"/>
</dbReference>
<dbReference type="SUPFAM" id="SSF52540">
    <property type="entry name" value="P-loop containing nucleoside triphosphate hydrolases"/>
    <property type="match status" value="1"/>
</dbReference>
<dbReference type="InterPro" id="IPR050100">
    <property type="entry name" value="TRAFAC_GTPase_members"/>
</dbReference>
<dbReference type="Ensembl" id="ENSSRHT00000098109.1">
    <property type="protein sequence ID" value="ENSSRHP00000095516.1"/>
    <property type="gene ID" value="ENSSRHG00000046203.1"/>
</dbReference>
<dbReference type="PRINTS" id="PR00315">
    <property type="entry name" value="ELONGATNFCT"/>
</dbReference>
<dbReference type="PROSITE" id="PS51722">
    <property type="entry name" value="G_TR_2"/>
    <property type="match status" value="1"/>
</dbReference>
<dbReference type="InterPro" id="IPR009000">
    <property type="entry name" value="Transl_B-barrel_sf"/>
</dbReference>
<dbReference type="InterPro" id="IPR054696">
    <property type="entry name" value="GTP-eEF1A_C"/>
</dbReference>
<evidence type="ECO:0000256" key="2">
    <source>
        <dbReference type="ARBA" id="ARBA00007249"/>
    </source>
</evidence>
<dbReference type="InterPro" id="IPR037189">
    <property type="entry name" value="HBS1-like_N_sf"/>
</dbReference>
<dbReference type="Pfam" id="PF00009">
    <property type="entry name" value="GTP_EFTU"/>
    <property type="match status" value="1"/>
</dbReference>
<keyword evidence="9" id="KW-0648">Protein biosynthesis</keyword>
<evidence type="ECO:0000256" key="1">
    <source>
        <dbReference type="ARBA" id="ARBA00004496"/>
    </source>
</evidence>
<proteinExistence type="inferred from homology"/>
<dbReference type="CDD" id="cd16267">
    <property type="entry name" value="HBS1-like_II"/>
    <property type="match status" value="1"/>
</dbReference>
<organism evidence="16 17">
    <name type="scientific">Sinocyclocheilus rhinocerous</name>
    <dbReference type="NCBI Taxonomy" id="307959"/>
    <lineage>
        <taxon>Eukaryota</taxon>
        <taxon>Metazoa</taxon>
        <taxon>Chordata</taxon>
        <taxon>Craniata</taxon>
        <taxon>Vertebrata</taxon>
        <taxon>Euteleostomi</taxon>
        <taxon>Actinopterygii</taxon>
        <taxon>Neopterygii</taxon>
        <taxon>Teleostei</taxon>
        <taxon>Ostariophysi</taxon>
        <taxon>Cypriniformes</taxon>
        <taxon>Cyprinidae</taxon>
        <taxon>Cyprininae</taxon>
        <taxon>Sinocyclocheilus</taxon>
    </lineage>
</organism>
<dbReference type="Pfam" id="PF08938">
    <property type="entry name" value="HBS1_N"/>
    <property type="match status" value="1"/>
</dbReference>
<dbReference type="Gene3D" id="2.40.30.10">
    <property type="entry name" value="Translation factors"/>
    <property type="match status" value="2"/>
</dbReference>
<comment type="subunit">
    <text evidence="12">Component of the Pelota-HBS1L complex, also named Dom34-Hbs1 complex, composed of PELO and HBS1L. Interacts with the SKI complex.</text>
</comment>
<evidence type="ECO:0000256" key="11">
    <source>
        <dbReference type="ARBA" id="ARBA00045849"/>
    </source>
</evidence>
<dbReference type="GO" id="GO:0005525">
    <property type="term" value="F:GTP binding"/>
    <property type="evidence" value="ECO:0007669"/>
    <property type="project" value="UniProtKB-KW"/>
</dbReference>
<dbReference type="SUPFAM" id="SSF50447">
    <property type="entry name" value="Translation proteins"/>
    <property type="match status" value="1"/>
</dbReference>